<comment type="caution">
    <text evidence="2">The sequence shown here is derived from an EMBL/GenBank/DDBJ whole genome shotgun (WGS) entry which is preliminary data.</text>
</comment>
<proteinExistence type="predicted"/>
<dbReference type="Proteomes" id="UP000714275">
    <property type="component" value="Unassembled WGS sequence"/>
</dbReference>
<evidence type="ECO:0000313" key="3">
    <source>
        <dbReference type="Proteomes" id="UP000714275"/>
    </source>
</evidence>
<organism evidence="2 3">
    <name type="scientific">Suillus placidus</name>
    <dbReference type="NCBI Taxonomy" id="48579"/>
    <lineage>
        <taxon>Eukaryota</taxon>
        <taxon>Fungi</taxon>
        <taxon>Dikarya</taxon>
        <taxon>Basidiomycota</taxon>
        <taxon>Agaricomycotina</taxon>
        <taxon>Agaricomycetes</taxon>
        <taxon>Agaricomycetidae</taxon>
        <taxon>Boletales</taxon>
        <taxon>Suillineae</taxon>
        <taxon>Suillaceae</taxon>
        <taxon>Suillus</taxon>
    </lineage>
</organism>
<keyword evidence="1" id="KW-0732">Signal</keyword>
<accession>A0A9P7A2A9</accession>
<feature type="signal peptide" evidence="1">
    <location>
        <begin position="1"/>
        <end position="18"/>
    </location>
</feature>
<protein>
    <submittedName>
        <fullName evidence="2">Uncharacterized protein</fullName>
    </submittedName>
</protein>
<dbReference type="AlphaFoldDB" id="A0A9P7A2A9"/>
<evidence type="ECO:0000313" key="2">
    <source>
        <dbReference type="EMBL" id="KAG1781165.1"/>
    </source>
</evidence>
<reference evidence="2" key="1">
    <citation type="journal article" date="2020" name="New Phytol.">
        <title>Comparative genomics reveals dynamic genome evolution in host specialist ectomycorrhizal fungi.</title>
        <authorList>
            <person name="Lofgren L.A."/>
            <person name="Nguyen N.H."/>
            <person name="Vilgalys R."/>
            <person name="Ruytinx J."/>
            <person name="Liao H.L."/>
            <person name="Branco S."/>
            <person name="Kuo A."/>
            <person name="LaButti K."/>
            <person name="Lipzen A."/>
            <person name="Andreopoulos W."/>
            <person name="Pangilinan J."/>
            <person name="Riley R."/>
            <person name="Hundley H."/>
            <person name="Na H."/>
            <person name="Barry K."/>
            <person name="Grigoriev I.V."/>
            <person name="Stajich J.E."/>
            <person name="Kennedy P.G."/>
        </authorList>
    </citation>
    <scope>NUCLEOTIDE SEQUENCE</scope>
    <source>
        <strain evidence="2">DOB743</strain>
    </source>
</reference>
<evidence type="ECO:0000256" key="1">
    <source>
        <dbReference type="SAM" id="SignalP"/>
    </source>
</evidence>
<dbReference type="EMBL" id="JABBWD010000006">
    <property type="protein sequence ID" value="KAG1781165.1"/>
    <property type="molecule type" value="Genomic_DNA"/>
</dbReference>
<gene>
    <name evidence="2" type="ORF">EV702DRAFT_1074457</name>
</gene>
<sequence>MKLSALFFVVASACTVLAAPILVGSGLEARSPLEEAREVCDLHSSSVCVHLPHRPKADELSRLEAGCTDGWNSRLETGCPDGWISRLVNPRYHSDERNGPSTHPPNSSLVFCFSWIQFILYSLTQTHLEVSVLLCSTINRSGHLRHLQKRAS</sequence>
<feature type="chain" id="PRO_5040321400" evidence="1">
    <location>
        <begin position="19"/>
        <end position="152"/>
    </location>
</feature>
<dbReference type="OrthoDB" id="2635301at2759"/>
<keyword evidence="3" id="KW-1185">Reference proteome</keyword>
<name>A0A9P7A2A9_9AGAM</name>